<evidence type="ECO:0000313" key="4">
    <source>
        <dbReference type="Proteomes" id="UP001059041"/>
    </source>
</evidence>
<accession>A0A9W8C7I6</accession>
<gene>
    <name evidence="3" type="ORF">IRJ41_023860</name>
</gene>
<keyword evidence="4" id="KW-1185">Reference proteome</keyword>
<sequence>MIDRRLLLLMSLCLVGGASVTKIVQRRGVSSVHAQLHGATDQWDGSLERNGNTMTRLKELISPESIEEQITAHQSLGASAFKENFIGFNAKSPVQTHENSDDADVKLQAVDGSKDLLELKKSRNNTRRSDVFSKNGQTDKWIPMHHKAASGLHFNRTRFRNLSRSRMSLNWAIHTTAGTKVVTPDSPRKLNLTGSYGVLKLISKDNLVRIVNSQLQSVPGLIIPSKISHSRKRDLINMDHTQMDAVKMKKQELYNSDNQTLTNSSLNPDQTLHTLWRPHNGFNLDVGEGDRKTEIRGAAGTASWKYKHFTTRIASTPQSEVMPSTETNPLPGQTDAPTAFHMGISHTSSHMDSGHLSGDTLSSLTERTLEVKRELDQSAHVPFSVTQNPLIKIPEPVEGSHVLKLPPDPQWRRTGSEESGGMTVDSRPGKGGCGLVFQEMDENEDKEQNQQKPETLRSRRRRSWIWNQFFVIEEYAGPEPVLIGRLFLRVTSDCRRNQLLIPCAPSASGPRSCHESFWHRIAHLGSGRQKHRIAGTQLSPRAAGAESPGRGDRLRDVGLVLAAGQTDGRSVWSKVLPRKTVELILSEKQVCEPHSDLSSQGLSPISLKAFEGILALLHHATITSINDSSSFIKGLVKPCH</sequence>
<proteinExistence type="predicted"/>
<name>A0A9W8C7I6_TRIRA</name>
<evidence type="ECO:0000256" key="2">
    <source>
        <dbReference type="SAM" id="SignalP"/>
    </source>
</evidence>
<dbReference type="EMBL" id="JAFHDT010000005">
    <property type="protein sequence ID" value="KAI7810236.1"/>
    <property type="molecule type" value="Genomic_DNA"/>
</dbReference>
<organism evidence="3 4">
    <name type="scientific">Triplophysa rosa</name>
    <name type="common">Cave loach</name>
    <dbReference type="NCBI Taxonomy" id="992332"/>
    <lineage>
        <taxon>Eukaryota</taxon>
        <taxon>Metazoa</taxon>
        <taxon>Chordata</taxon>
        <taxon>Craniata</taxon>
        <taxon>Vertebrata</taxon>
        <taxon>Euteleostomi</taxon>
        <taxon>Actinopterygii</taxon>
        <taxon>Neopterygii</taxon>
        <taxon>Teleostei</taxon>
        <taxon>Ostariophysi</taxon>
        <taxon>Cypriniformes</taxon>
        <taxon>Nemacheilidae</taxon>
        <taxon>Triplophysa</taxon>
    </lineage>
</organism>
<dbReference type="Proteomes" id="UP001059041">
    <property type="component" value="Linkage Group LG5"/>
</dbReference>
<feature type="signal peptide" evidence="2">
    <location>
        <begin position="1"/>
        <end position="17"/>
    </location>
</feature>
<feature type="chain" id="PRO_5040724587" evidence="2">
    <location>
        <begin position="18"/>
        <end position="640"/>
    </location>
</feature>
<evidence type="ECO:0000256" key="1">
    <source>
        <dbReference type="SAM" id="MobiDB-lite"/>
    </source>
</evidence>
<keyword evidence="2" id="KW-0732">Signal</keyword>
<comment type="caution">
    <text evidence="3">The sequence shown here is derived from an EMBL/GenBank/DDBJ whole genome shotgun (WGS) entry which is preliminary data.</text>
</comment>
<feature type="region of interest" description="Disordered" evidence="1">
    <location>
        <begin position="399"/>
        <end position="435"/>
    </location>
</feature>
<reference evidence="3" key="1">
    <citation type="submission" date="2021-02" db="EMBL/GenBank/DDBJ databases">
        <title>Comparative genomics reveals that relaxation of natural selection precedes convergent phenotypic evolution of cavefish.</title>
        <authorList>
            <person name="Peng Z."/>
        </authorList>
    </citation>
    <scope>NUCLEOTIDE SEQUENCE</scope>
    <source>
        <tissue evidence="3">Muscle</tissue>
    </source>
</reference>
<dbReference type="AlphaFoldDB" id="A0A9W8C7I6"/>
<evidence type="ECO:0000313" key="3">
    <source>
        <dbReference type="EMBL" id="KAI7810236.1"/>
    </source>
</evidence>
<protein>
    <submittedName>
        <fullName evidence="3">Cadherin-4</fullName>
    </submittedName>
</protein>